<sequence>MRARHGALTANQVATIDLGSIPISASIYVVNVSASSPFYVRLDGVDPTVMGEDCRVVLSFRRFPARSEFWNGSLVQQVKMICAEDATYAVEVGR</sequence>
<dbReference type="RefSeq" id="WP_307238831.1">
    <property type="nucleotide sequence ID" value="NZ_JAUSQZ010000001.1"/>
</dbReference>
<accession>A0ABT9NXS8</accession>
<gene>
    <name evidence="1" type="ORF">J2S57_000993</name>
</gene>
<evidence type="ECO:0000313" key="1">
    <source>
        <dbReference type="EMBL" id="MDP9825244.1"/>
    </source>
</evidence>
<dbReference type="Proteomes" id="UP001235712">
    <property type="component" value="Unassembled WGS sequence"/>
</dbReference>
<evidence type="ECO:0000313" key="2">
    <source>
        <dbReference type="Proteomes" id="UP001235712"/>
    </source>
</evidence>
<reference evidence="1 2" key="1">
    <citation type="submission" date="2023-07" db="EMBL/GenBank/DDBJ databases">
        <title>Sequencing the genomes of 1000 actinobacteria strains.</title>
        <authorList>
            <person name="Klenk H.-P."/>
        </authorList>
    </citation>
    <scope>NUCLEOTIDE SEQUENCE [LARGE SCALE GENOMIC DNA]</scope>
    <source>
        <strain evidence="1 2">DSM 44388</strain>
    </source>
</reference>
<name>A0ABT9NXS8_9ACTN</name>
<dbReference type="EMBL" id="JAUSQZ010000001">
    <property type="protein sequence ID" value="MDP9825244.1"/>
    <property type="molecule type" value="Genomic_DNA"/>
</dbReference>
<protein>
    <submittedName>
        <fullName evidence="1">Uncharacterized protein</fullName>
    </submittedName>
</protein>
<keyword evidence="2" id="KW-1185">Reference proteome</keyword>
<proteinExistence type="predicted"/>
<organism evidence="1 2">
    <name type="scientific">Kineosporia succinea</name>
    <dbReference type="NCBI Taxonomy" id="84632"/>
    <lineage>
        <taxon>Bacteria</taxon>
        <taxon>Bacillati</taxon>
        <taxon>Actinomycetota</taxon>
        <taxon>Actinomycetes</taxon>
        <taxon>Kineosporiales</taxon>
        <taxon>Kineosporiaceae</taxon>
        <taxon>Kineosporia</taxon>
    </lineage>
</organism>
<comment type="caution">
    <text evidence="1">The sequence shown here is derived from an EMBL/GenBank/DDBJ whole genome shotgun (WGS) entry which is preliminary data.</text>
</comment>